<dbReference type="GO" id="GO:0016614">
    <property type="term" value="F:oxidoreductase activity, acting on CH-OH group of donors"/>
    <property type="evidence" value="ECO:0007669"/>
    <property type="project" value="InterPro"/>
</dbReference>
<keyword evidence="3" id="KW-0285">Flavoprotein</keyword>
<accession>A0A380TJX5</accession>
<dbReference type="InterPro" id="IPR036188">
    <property type="entry name" value="FAD/NAD-bd_sf"/>
</dbReference>
<dbReference type="Gene3D" id="3.50.50.60">
    <property type="entry name" value="FAD/NAD(P)-binding domain"/>
    <property type="match status" value="1"/>
</dbReference>
<evidence type="ECO:0000259" key="6">
    <source>
        <dbReference type="Pfam" id="PF05199"/>
    </source>
</evidence>
<organism evidence="7">
    <name type="scientific">metagenome</name>
    <dbReference type="NCBI Taxonomy" id="256318"/>
    <lineage>
        <taxon>unclassified sequences</taxon>
        <taxon>metagenomes</taxon>
    </lineage>
</organism>
<evidence type="ECO:0000256" key="4">
    <source>
        <dbReference type="ARBA" id="ARBA00022827"/>
    </source>
</evidence>
<evidence type="ECO:0000256" key="3">
    <source>
        <dbReference type="ARBA" id="ARBA00022630"/>
    </source>
</evidence>
<dbReference type="PANTHER" id="PTHR42784">
    <property type="entry name" value="PYRANOSE 2-OXIDASE"/>
    <property type="match status" value="1"/>
</dbReference>
<dbReference type="EMBL" id="UIDG01000501">
    <property type="protein sequence ID" value="SUS07991.1"/>
    <property type="molecule type" value="Genomic_DNA"/>
</dbReference>
<comment type="similarity">
    <text evidence="2">Belongs to the GMC oxidoreductase family.</text>
</comment>
<protein>
    <recommendedName>
        <fullName evidence="6">Glucose-methanol-choline oxidoreductase C-terminal domain-containing protein</fullName>
    </recommendedName>
</protein>
<evidence type="ECO:0000256" key="1">
    <source>
        <dbReference type="ARBA" id="ARBA00001974"/>
    </source>
</evidence>
<reference evidence="7" key="1">
    <citation type="submission" date="2018-07" db="EMBL/GenBank/DDBJ databases">
        <authorList>
            <person name="Quirk P.G."/>
            <person name="Krulwich T.A."/>
        </authorList>
    </citation>
    <scope>NUCLEOTIDE SEQUENCE</scope>
</reference>
<feature type="domain" description="Glucose-methanol-choline oxidoreductase C-terminal" evidence="6">
    <location>
        <begin position="373"/>
        <end position="485"/>
    </location>
</feature>
<keyword evidence="5" id="KW-0560">Oxidoreductase</keyword>
<name>A0A380TJX5_9ZZZZ</name>
<dbReference type="InterPro" id="IPR007867">
    <property type="entry name" value="GMC_OxRtase_C"/>
</dbReference>
<sequence length="496" mass="53639">MRIDNACYDIVVLGGGIVGLWTAMEAEAAGLSCCVIEIGGRDLRRADEVTPALVFRERENLGATRARHHVLTGNSAFWGGALIRNPRNSLARVLGCDRNDPALAEVAAAYDRVEQILQVSRAALTSPKAPQRMADLDVQETIVLPGKRRGLWSKYLAAKHDTTGARLVLTEAQVDCVEFEATNTLRRVRMSRRNGTPSCWITGRAFVLSMGAIDSCLFAQEFLGDHLSPARAAGIGRYLHDHWSVPVAELRWRNGTALSALFPPKFARQGIVGRRLVFANGFFHFVADYDAMPPYDRVKALLSARQRGEPATAIFRLGLRTLARPILLARAGMHCLTTREMLVPDGSLVQMLVDFESAADRENRVARGGASAAMTWAVRPADEQAFHRLLCAHARPLGEAVQAAGLKLHWLVDPTNADACSAYLRKKAIDAYHLGGGLSGKPTDADAKLTSATGQLLGTDNLFVMGTASFHAPGVANPVLTLLARASALVSHLAKG</sequence>
<gene>
    <name evidence="7" type="ORF">DF3PB_550013</name>
</gene>
<dbReference type="InterPro" id="IPR051473">
    <property type="entry name" value="P2Ox-like"/>
</dbReference>
<dbReference type="SUPFAM" id="SSF51905">
    <property type="entry name" value="FAD/NAD(P)-binding domain"/>
    <property type="match status" value="1"/>
</dbReference>
<evidence type="ECO:0000256" key="2">
    <source>
        <dbReference type="ARBA" id="ARBA00010790"/>
    </source>
</evidence>
<dbReference type="PANTHER" id="PTHR42784:SF1">
    <property type="entry name" value="PYRANOSE 2-OXIDASE"/>
    <property type="match status" value="1"/>
</dbReference>
<comment type="cofactor">
    <cofactor evidence="1">
        <name>FAD</name>
        <dbReference type="ChEBI" id="CHEBI:57692"/>
    </cofactor>
</comment>
<dbReference type="AlphaFoldDB" id="A0A380TJX5"/>
<keyword evidence="4" id="KW-0274">FAD</keyword>
<proteinExistence type="inferred from homology"/>
<evidence type="ECO:0000313" key="7">
    <source>
        <dbReference type="EMBL" id="SUS07991.1"/>
    </source>
</evidence>
<evidence type="ECO:0000256" key="5">
    <source>
        <dbReference type="ARBA" id="ARBA00023002"/>
    </source>
</evidence>
<dbReference type="Pfam" id="PF05199">
    <property type="entry name" value="GMC_oxred_C"/>
    <property type="match status" value="1"/>
</dbReference>